<dbReference type="GO" id="GO:0003844">
    <property type="term" value="F:1,4-alpha-glucan branching enzyme activity"/>
    <property type="evidence" value="ECO:0007669"/>
    <property type="project" value="InterPro"/>
</dbReference>
<feature type="active site" description="Proton donor" evidence="3">
    <location>
        <position position="349"/>
    </location>
</feature>
<dbReference type="InterPro" id="IPR004300">
    <property type="entry name" value="Glyco_hydro_57_N"/>
</dbReference>
<dbReference type="InterPro" id="IPR028995">
    <property type="entry name" value="Glyco_hydro_57/38_cen_sf"/>
</dbReference>
<gene>
    <name evidence="8" type="ORF">MAGMO_0234</name>
</gene>
<dbReference type="InterPro" id="IPR037090">
    <property type="entry name" value="57_glycoside_trans_central"/>
</dbReference>
<evidence type="ECO:0000256" key="1">
    <source>
        <dbReference type="ARBA" id="ARBA00006821"/>
    </source>
</evidence>
<evidence type="ECO:0000259" key="6">
    <source>
        <dbReference type="Pfam" id="PF03065"/>
    </source>
</evidence>
<reference evidence="8" key="1">
    <citation type="submission" date="2015-04" db="EMBL/GenBank/DDBJ databases">
        <authorList>
            <person name="Syromyatnikov M.Y."/>
            <person name="Popov V.N."/>
        </authorList>
    </citation>
    <scope>NUCLEOTIDE SEQUENCE</scope>
    <source>
        <strain evidence="8">MO-1</strain>
    </source>
</reference>
<evidence type="ECO:0000256" key="2">
    <source>
        <dbReference type="ARBA" id="ARBA00023277"/>
    </source>
</evidence>
<dbReference type="InterPro" id="IPR015293">
    <property type="entry name" value="BE_C"/>
</dbReference>
<feature type="active site" description="Nucleophile" evidence="3">
    <location>
        <position position="190"/>
    </location>
</feature>
<evidence type="ECO:0000259" key="7">
    <source>
        <dbReference type="Pfam" id="PF09210"/>
    </source>
</evidence>
<feature type="binding site" evidence="4">
    <location>
        <position position="255"/>
    </location>
    <ligand>
        <name>substrate</name>
    </ligand>
</feature>
<evidence type="ECO:0000313" key="8">
    <source>
        <dbReference type="EMBL" id="CRH04448.1"/>
    </source>
</evidence>
<organism evidence="8">
    <name type="scientific">Magnetococcus massalia (strain MO-1)</name>
    <dbReference type="NCBI Taxonomy" id="451514"/>
    <lineage>
        <taxon>Bacteria</taxon>
        <taxon>Pseudomonadati</taxon>
        <taxon>Pseudomonadota</taxon>
        <taxon>Magnetococcia</taxon>
        <taxon>Magnetococcales</taxon>
        <taxon>Magnetococcaceae</taxon>
        <taxon>Magnetococcus</taxon>
    </lineage>
</organism>
<protein>
    <submittedName>
        <fullName evidence="8">Putative GH57: related to a-amylase</fullName>
    </submittedName>
</protein>
<dbReference type="SUPFAM" id="SSF88713">
    <property type="entry name" value="Glycoside hydrolase/deacetylase"/>
    <property type="match status" value="1"/>
</dbReference>
<evidence type="ECO:0000256" key="4">
    <source>
        <dbReference type="PIRSR" id="PIRSR640042-2"/>
    </source>
</evidence>
<accession>A0A1S7LD30</accession>
<dbReference type="GO" id="GO:0005576">
    <property type="term" value="C:extracellular region"/>
    <property type="evidence" value="ECO:0007669"/>
    <property type="project" value="TreeGrafter"/>
</dbReference>
<proteinExistence type="inferred from homology"/>
<dbReference type="InterPro" id="IPR027291">
    <property type="entry name" value="Glyco_hydro_38_N_sf"/>
</dbReference>
<feature type="domain" description="1,4-alpha-glucan branching enzyme C-terminal" evidence="7">
    <location>
        <begin position="425"/>
        <end position="518"/>
    </location>
</feature>
<feature type="binding site" evidence="4">
    <location>
        <position position="238"/>
    </location>
    <ligand>
        <name>substrate</name>
    </ligand>
</feature>
<dbReference type="PANTHER" id="PTHR41695:SF1">
    <property type="entry name" value="1,4-ALPHA-GLUCAN BRANCHING ENZYME TK1436"/>
    <property type="match status" value="1"/>
</dbReference>
<dbReference type="SUPFAM" id="SSF88688">
    <property type="entry name" value="Families 57/38 glycoside transferase middle domain"/>
    <property type="match status" value="1"/>
</dbReference>
<dbReference type="AlphaFoldDB" id="A0A1S7LD30"/>
<keyword evidence="2 5" id="KW-0119">Carbohydrate metabolism</keyword>
<feature type="binding site" evidence="4">
    <location>
        <position position="403"/>
    </location>
    <ligand>
        <name>substrate</name>
    </ligand>
</feature>
<dbReference type="Gene3D" id="3.20.110.10">
    <property type="entry name" value="Glycoside hydrolase 38, N terminal domain"/>
    <property type="match status" value="1"/>
</dbReference>
<dbReference type="Gene3D" id="1.20.1430.10">
    <property type="entry name" value="Families 57/38 glycoside transferase, middle domain"/>
    <property type="match status" value="1"/>
</dbReference>
<feature type="domain" description="Glycoside hydrolase family 57 N-terminal" evidence="6">
    <location>
        <begin position="8"/>
        <end position="395"/>
    </location>
</feature>
<evidence type="ECO:0000256" key="5">
    <source>
        <dbReference type="RuleBase" id="RU361196"/>
    </source>
</evidence>
<dbReference type="InterPro" id="IPR040042">
    <property type="entry name" value="Branching_enz_MT3115-like"/>
</dbReference>
<name>A0A1S7LD30_MAGMO</name>
<dbReference type="Pfam" id="PF03065">
    <property type="entry name" value="Glyco_hydro_57"/>
    <property type="match status" value="1"/>
</dbReference>
<evidence type="ECO:0000256" key="3">
    <source>
        <dbReference type="PIRSR" id="PIRSR640042-1"/>
    </source>
</evidence>
<dbReference type="EMBL" id="LO017727">
    <property type="protein sequence ID" value="CRH04448.1"/>
    <property type="molecule type" value="Genomic_DNA"/>
</dbReference>
<feature type="binding site" evidence="4">
    <location>
        <position position="463"/>
    </location>
    <ligand>
        <name>substrate</name>
    </ligand>
</feature>
<sequence>MAIGSLSLLLHAHLPYIRHPELNHAIEEDWLFEAISNCYLPLIEMLERLQADGIRTPICLSISPTLASMLGDSLLQGRYFSYLERQLVLAESLLGSQSTLDREAKSRLRWYSKRIEQTLNGYQQRQGNLLGALKTLADSGAVELITTAATHPLLPLLQGHPEAISQQLKVAAASHRDTFGQEPTGFWLPECGYDPALRPMLAAAGFEYTVLDASALQEEPEKLHSAVELGEGLVAFTRHDELSKLVWDSQTGYPGHPSYREFHLDLCHQLTLEQLSPFLPYSEVATPTGFKLHAVSQKGQAKAYYDLQAAQAQVAQDAEHFITQLVDQLGREGFNQPTGQAPLFLLPFDAELFGHWWFEGIDWLESVLRQLGSMGRMISCTTPSAHLEQQPPRSITQASPSTWGVHGDNSTWLNPQTAWIYPLLDQALSRLSTLQAQLNDPTPLEQRLFDHAQRCSMLAQASDWPFLIHHRVHAPYAEGRVKSYLARLHHLLDQWEAGEIVERELEILESLDPIFPHMA</sequence>
<comment type="similarity">
    <text evidence="1 5">Belongs to the glycosyl hydrolase 57 family.</text>
</comment>
<dbReference type="InterPro" id="IPR011330">
    <property type="entry name" value="Glyco_hydro/deAcase_b/a-brl"/>
</dbReference>
<dbReference type="GO" id="GO:0030979">
    <property type="term" value="P:alpha-glucan biosynthetic process"/>
    <property type="evidence" value="ECO:0007669"/>
    <property type="project" value="InterPro"/>
</dbReference>
<dbReference type="PANTHER" id="PTHR41695">
    <property type="entry name" value="1,4-ALPHA-GLUCAN BRANCHING ENZYME RV3031-RELATED"/>
    <property type="match status" value="1"/>
</dbReference>
<dbReference type="Pfam" id="PF09210">
    <property type="entry name" value="BE_C"/>
    <property type="match status" value="1"/>
</dbReference>